<proteinExistence type="predicted"/>
<feature type="transmembrane region" description="Helical" evidence="1">
    <location>
        <begin position="20"/>
        <end position="43"/>
    </location>
</feature>
<evidence type="ECO:0000313" key="3">
    <source>
        <dbReference type="Proteomes" id="UP000523087"/>
    </source>
</evidence>
<keyword evidence="1" id="KW-0472">Membrane</keyword>
<reference evidence="2 3" key="1">
    <citation type="submission" date="2020-07" db="EMBL/GenBank/DDBJ databases">
        <title>Genomic Encyclopedia of Type Strains, Phase IV (KMG-IV): sequencing the most valuable type-strain genomes for metagenomic binning, comparative biology and taxonomic classification.</title>
        <authorList>
            <person name="Goeker M."/>
        </authorList>
    </citation>
    <scope>NUCLEOTIDE SEQUENCE [LARGE SCALE GENOMIC DNA]</scope>
    <source>
        <strain evidence="2 3">DSM 15730</strain>
    </source>
</reference>
<keyword evidence="3" id="KW-1185">Reference proteome</keyword>
<dbReference type="RefSeq" id="WP_181556786.1">
    <property type="nucleotide sequence ID" value="NZ_CP064060.1"/>
</dbReference>
<keyword evidence="1" id="KW-1133">Transmembrane helix</keyword>
<protein>
    <submittedName>
        <fullName evidence="2">Uncharacterized protein</fullName>
    </submittedName>
</protein>
<comment type="caution">
    <text evidence="2">The sequence shown here is derived from an EMBL/GenBank/DDBJ whole genome shotgun (WGS) entry which is preliminary data.</text>
</comment>
<evidence type="ECO:0000256" key="1">
    <source>
        <dbReference type="SAM" id="Phobius"/>
    </source>
</evidence>
<dbReference type="AlphaFoldDB" id="A0A7V9Z8K0"/>
<accession>A0A7V9Z8K0</accession>
<evidence type="ECO:0000313" key="2">
    <source>
        <dbReference type="EMBL" id="MBA2876042.1"/>
    </source>
</evidence>
<name>A0A7V9Z8K0_9BACL</name>
<dbReference type="EMBL" id="JACDUT010000009">
    <property type="protein sequence ID" value="MBA2876042.1"/>
    <property type="molecule type" value="Genomic_DNA"/>
</dbReference>
<dbReference type="Proteomes" id="UP000523087">
    <property type="component" value="Unassembled WGS sequence"/>
</dbReference>
<keyword evidence="1" id="KW-0812">Transmembrane</keyword>
<organism evidence="2 3">
    <name type="scientific">Thermaerobacillus caldiproteolyticus</name>
    <dbReference type="NCBI Taxonomy" id="247480"/>
    <lineage>
        <taxon>Bacteria</taxon>
        <taxon>Bacillati</taxon>
        <taxon>Bacillota</taxon>
        <taxon>Bacilli</taxon>
        <taxon>Bacillales</taxon>
        <taxon>Anoxybacillaceae</taxon>
        <taxon>Thermaerobacillus</taxon>
    </lineage>
</organism>
<sequence length="64" mass="7139">MVEKILDVVLGPYGRMMGDFYVQHQMLTNTIVVGLALASKFYLKHKKISTQPNLSVETAGGNER</sequence>
<gene>
    <name evidence="2" type="ORF">HNR31_002837</name>
</gene>